<evidence type="ECO:0000256" key="1">
    <source>
        <dbReference type="SAM" id="Phobius"/>
    </source>
</evidence>
<proteinExistence type="predicted"/>
<feature type="transmembrane region" description="Helical" evidence="1">
    <location>
        <begin position="18"/>
        <end position="39"/>
    </location>
</feature>
<protein>
    <submittedName>
        <fullName evidence="2">Uncharacterized protein</fullName>
    </submittedName>
</protein>
<keyword evidence="1" id="KW-1133">Transmembrane helix</keyword>
<dbReference type="EMBL" id="KY052822">
    <property type="protein sequence ID" value="ASF00220.1"/>
    <property type="molecule type" value="Genomic_DNA"/>
</dbReference>
<keyword evidence="1" id="KW-0812">Transmembrane</keyword>
<accession>A0A218MLQ8</accession>
<reference evidence="2" key="1">
    <citation type="submission" date="2016-10" db="EMBL/GenBank/DDBJ databases">
        <authorList>
            <person name="Varghese N."/>
        </authorList>
    </citation>
    <scope>NUCLEOTIDE SEQUENCE</scope>
</reference>
<organism evidence="2">
    <name type="scientific">uncultured virus</name>
    <dbReference type="NCBI Taxonomy" id="340016"/>
    <lineage>
        <taxon>Viruses</taxon>
        <taxon>environmental samples</taxon>
    </lineage>
</organism>
<reference evidence="2" key="2">
    <citation type="journal article" date="2017" name="Nat. Commun.">
        <title>Single-virus genomics reveals hidden cosmopolitan and abundant viruses.</title>
        <authorList>
            <person name="Martinez-Hernandez F."/>
            <person name="Fornas O."/>
            <person name="Lluesma Gomez M."/>
            <person name="Bolduc B."/>
            <person name="de la Cruz Pena M.J."/>
            <person name="Martinez J.M."/>
            <person name="Anton J."/>
            <person name="Gasol J.M."/>
            <person name="Rosselli R."/>
            <person name="Rodriguez-Valera F."/>
            <person name="Sullivan M.B."/>
            <person name="Acinas S.G."/>
            <person name="Martinez-Garcia M."/>
        </authorList>
    </citation>
    <scope>NUCLEOTIDE SEQUENCE</scope>
</reference>
<evidence type="ECO:0000313" key="2">
    <source>
        <dbReference type="EMBL" id="ASF00220.1"/>
    </source>
</evidence>
<sequence>MAKELSEDSKFQVSIKTLIGMTVAVATVISAYFGLMASINSKFADLELKVQEALEKPKPGTGIYTIDMGDPAATNTWPPTRMEFNMKDQMARNKIDAVIKEMDELKDEIKLLRK</sequence>
<name>A0A218MLQ8_9VIRU</name>
<keyword evidence="1" id="KW-0472">Membrane</keyword>